<gene>
    <name evidence="1" type="ORF">T07_7491</name>
</gene>
<dbReference type="OrthoDB" id="10432138at2759"/>
<comment type="caution">
    <text evidence="1">The sequence shown here is derived from an EMBL/GenBank/DDBJ whole genome shotgun (WGS) entry which is preliminary data.</text>
</comment>
<proteinExistence type="predicted"/>
<dbReference type="Proteomes" id="UP000054630">
    <property type="component" value="Unassembled WGS sequence"/>
</dbReference>
<dbReference type="EMBL" id="JYDL01000073">
    <property type="protein sequence ID" value="KRX18423.1"/>
    <property type="molecule type" value="Genomic_DNA"/>
</dbReference>
<accession>A0A0V0RVI9</accession>
<organism evidence="1 2">
    <name type="scientific">Trichinella nelsoni</name>
    <dbReference type="NCBI Taxonomy" id="6336"/>
    <lineage>
        <taxon>Eukaryota</taxon>
        <taxon>Metazoa</taxon>
        <taxon>Ecdysozoa</taxon>
        <taxon>Nematoda</taxon>
        <taxon>Enoplea</taxon>
        <taxon>Dorylaimia</taxon>
        <taxon>Trichinellida</taxon>
        <taxon>Trichinellidae</taxon>
        <taxon>Trichinella</taxon>
    </lineage>
</organism>
<sequence length="90" mass="10117">MTSHNSGDVTDGAELLRVVLLIHRSVSLRGICERFGLSKSTVSTIWKIEALFQMHMKMVLQLQKGFACVRKPTLMKHCCNGFEGKVKLEP</sequence>
<keyword evidence="2" id="KW-1185">Reference proteome</keyword>
<protein>
    <recommendedName>
        <fullName evidence="3">Transposase Helix-turn-helix domain-containing protein</fullName>
    </recommendedName>
</protein>
<name>A0A0V0RVI9_9BILA</name>
<evidence type="ECO:0008006" key="3">
    <source>
        <dbReference type="Google" id="ProtNLM"/>
    </source>
</evidence>
<reference evidence="1 2" key="1">
    <citation type="submission" date="2015-01" db="EMBL/GenBank/DDBJ databases">
        <title>Evolution of Trichinella species and genotypes.</title>
        <authorList>
            <person name="Korhonen P.K."/>
            <person name="Edoardo P."/>
            <person name="Giuseppe L.R."/>
            <person name="Gasser R.B."/>
        </authorList>
    </citation>
    <scope>NUCLEOTIDE SEQUENCE [LARGE SCALE GENOMIC DNA]</scope>
    <source>
        <strain evidence="1">ISS37</strain>
    </source>
</reference>
<dbReference type="AlphaFoldDB" id="A0A0V0RVI9"/>
<evidence type="ECO:0000313" key="1">
    <source>
        <dbReference type="EMBL" id="KRX18423.1"/>
    </source>
</evidence>
<evidence type="ECO:0000313" key="2">
    <source>
        <dbReference type="Proteomes" id="UP000054630"/>
    </source>
</evidence>